<evidence type="ECO:0000313" key="3">
    <source>
        <dbReference type="Proteomes" id="UP000050525"/>
    </source>
</evidence>
<feature type="compositionally biased region" description="Basic and acidic residues" evidence="1">
    <location>
        <begin position="69"/>
        <end position="78"/>
    </location>
</feature>
<evidence type="ECO:0000256" key="1">
    <source>
        <dbReference type="SAM" id="MobiDB-lite"/>
    </source>
</evidence>
<feature type="compositionally biased region" description="Basic and acidic residues" evidence="1">
    <location>
        <begin position="13"/>
        <end position="22"/>
    </location>
</feature>
<dbReference type="EMBL" id="AKHW03004924">
    <property type="protein sequence ID" value="KYO28430.1"/>
    <property type="molecule type" value="Genomic_DNA"/>
</dbReference>
<name>A0A151MV83_ALLMI</name>
<feature type="compositionally biased region" description="Basic residues" evidence="1">
    <location>
        <begin position="79"/>
        <end position="93"/>
    </location>
</feature>
<gene>
    <name evidence="2" type="ORF">Y1Q_0016012</name>
</gene>
<evidence type="ECO:0000313" key="2">
    <source>
        <dbReference type="EMBL" id="KYO28430.1"/>
    </source>
</evidence>
<organism evidence="2 3">
    <name type="scientific">Alligator mississippiensis</name>
    <name type="common">American alligator</name>
    <dbReference type="NCBI Taxonomy" id="8496"/>
    <lineage>
        <taxon>Eukaryota</taxon>
        <taxon>Metazoa</taxon>
        <taxon>Chordata</taxon>
        <taxon>Craniata</taxon>
        <taxon>Vertebrata</taxon>
        <taxon>Euteleostomi</taxon>
        <taxon>Archelosauria</taxon>
        <taxon>Archosauria</taxon>
        <taxon>Crocodylia</taxon>
        <taxon>Alligatoridae</taxon>
        <taxon>Alligatorinae</taxon>
        <taxon>Alligator</taxon>
    </lineage>
</organism>
<feature type="region of interest" description="Disordered" evidence="1">
    <location>
        <begin position="61"/>
        <end position="122"/>
    </location>
</feature>
<accession>A0A151MV83</accession>
<keyword evidence="3" id="KW-1185">Reference proteome</keyword>
<reference evidence="2 3" key="1">
    <citation type="journal article" date="2012" name="Genome Biol.">
        <title>Sequencing three crocodilian genomes to illuminate the evolution of archosaurs and amniotes.</title>
        <authorList>
            <person name="St John J.A."/>
            <person name="Braun E.L."/>
            <person name="Isberg S.R."/>
            <person name="Miles L.G."/>
            <person name="Chong A.Y."/>
            <person name="Gongora J."/>
            <person name="Dalzell P."/>
            <person name="Moran C."/>
            <person name="Bed'hom B."/>
            <person name="Abzhanov A."/>
            <person name="Burgess S.C."/>
            <person name="Cooksey A.M."/>
            <person name="Castoe T.A."/>
            <person name="Crawford N.G."/>
            <person name="Densmore L.D."/>
            <person name="Drew J.C."/>
            <person name="Edwards S.V."/>
            <person name="Faircloth B.C."/>
            <person name="Fujita M.K."/>
            <person name="Greenwold M.J."/>
            <person name="Hoffmann F.G."/>
            <person name="Howard J.M."/>
            <person name="Iguchi T."/>
            <person name="Janes D.E."/>
            <person name="Khan S.Y."/>
            <person name="Kohno S."/>
            <person name="de Koning A.J."/>
            <person name="Lance S.L."/>
            <person name="McCarthy F.M."/>
            <person name="McCormack J.E."/>
            <person name="Merchant M.E."/>
            <person name="Peterson D.G."/>
            <person name="Pollock D.D."/>
            <person name="Pourmand N."/>
            <person name="Raney B.J."/>
            <person name="Roessler K.A."/>
            <person name="Sanford J.R."/>
            <person name="Sawyer R.H."/>
            <person name="Schmidt C.J."/>
            <person name="Triplett E.W."/>
            <person name="Tuberville T.D."/>
            <person name="Venegas-Anaya M."/>
            <person name="Howard J.T."/>
            <person name="Jarvis E.D."/>
            <person name="Guillette L.J.Jr."/>
            <person name="Glenn T.C."/>
            <person name="Green R.E."/>
            <person name="Ray D.A."/>
        </authorList>
    </citation>
    <scope>NUCLEOTIDE SEQUENCE [LARGE SCALE GENOMIC DNA]</scope>
    <source>
        <strain evidence="2">KSC_2009_1</strain>
    </source>
</reference>
<feature type="compositionally biased region" description="Basic and acidic residues" evidence="1">
    <location>
        <begin position="94"/>
        <end position="104"/>
    </location>
</feature>
<feature type="region of interest" description="Disordered" evidence="1">
    <location>
        <begin position="35"/>
        <end position="54"/>
    </location>
</feature>
<sequence length="122" mass="13635">MVKEGGRQNFHLQEGETEKEGGEISVIEVVLEDKGDGMEGKMGTANSFDMELGMGKKEDTLQTTEVVMEQEKEPERQVGKIKKAQGLKTRKKKPDNESKEKPEKSFLPLIGSSSKQRPEGRK</sequence>
<proteinExistence type="predicted"/>
<dbReference type="AlphaFoldDB" id="A0A151MV83"/>
<comment type="caution">
    <text evidence="2">The sequence shown here is derived from an EMBL/GenBank/DDBJ whole genome shotgun (WGS) entry which is preliminary data.</text>
</comment>
<feature type="region of interest" description="Disordered" evidence="1">
    <location>
        <begin position="1"/>
        <end position="24"/>
    </location>
</feature>
<protein>
    <submittedName>
        <fullName evidence="2">Uncharacterized protein</fullName>
    </submittedName>
</protein>
<dbReference type="Proteomes" id="UP000050525">
    <property type="component" value="Unassembled WGS sequence"/>
</dbReference>